<evidence type="ECO:0008006" key="3">
    <source>
        <dbReference type="Google" id="ProtNLM"/>
    </source>
</evidence>
<organism evidence="1 2">
    <name type="scientific">Hibiscus sabdariffa</name>
    <name type="common">roselle</name>
    <dbReference type="NCBI Taxonomy" id="183260"/>
    <lineage>
        <taxon>Eukaryota</taxon>
        <taxon>Viridiplantae</taxon>
        <taxon>Streptophyta</taxon>
        <taxon>Embryophyta</taxon>
        <taxon>Tracheophyta</taxon>
        <taxon>Spermatophyta</taxon>
        <taxon>Magnoliopsida</taxon>
        <taxon>eudicotyledons</taxon>
        <taxon>Gunneridae</taxon>
        <taxon>Pentapetalae</taxon>
        <taxon>rosids</taxon>
        <taxon>malvids</taxon>
        <taxon>Malvales</taxon>
        <taxon>Malvaceae</taxon>
        <taxon>Malvoideae</taxon>
        <taxon>Hibiscus</taxon>
    </lineage>
</organism>
<accession>A0ABR2P638</accession>
<evidence type="ECO:0000313" key="1">
    <source>
        <dbReference type="EMBL" id="KAK8983905.1"/>
    </source>
</evidence>
<protein>
    <recommendedName>
        <fullName evidence="3">F-box protein</fullName>
    </recommendedName>
</protein>
<gene>
    <name evidence="1" type="ORF">V6N11_009687</name>
</gene>
<comment type="caution">
    <text evidence="1">The sequence shown here is derived from an EMBL/GenBank/DDBJ whole genome shotgun (WGS) entry which is preliminary data.</text>
</comment>
<dbReference type="EMBL" id="JBBPBN010000079">
    <property type="protein sequence ID" value="KAK8983905.1"/>
    <property type="molecule type" value="Genomic_DNA"/>
</dbReference>
<sequence>MWGGVLNSGPSPSRLPWTTPTSELGFDASVDDYKVVRVFWYQSKGFEEGYETIVRVYSLRTNCWRRIQDFPFEVHFNEAGKHVDGSLHWVVFHGQEGFSCLAQEMYEEVPQPCYGDGASERTLGVLDGCLMKE</sequence>
<reference evidence="1 2" key="1">
    <citation type="journal article" date="2024" name="G3 (Bethesda)">
        <title>Genome assembly of Hibiscus sabdariffa L. provides insights into metabolisms of medicinal natural products.</title>
        <authorList>
            <person name="Kim T."/>
        </authorList>
    </citation>
    <scope>NUCLEOTIDE SEQUENCE [LARGE SCALE GENOMIC DNA]</scope>
    <source>
        <strain evidence="1">TK-2024</strain>
        <tissue evidence="1">Old leaves</tissue>
    </source>
</reference>
<dbReference type="Proteomes" id="UP001396334">
    <property type="component" value="Unassembled WGS sequence"/>
</dbReference>
<proteinExistence type="predicted"/>
<name>A0ABR2P638_9ROSI</name>
<evidence type="ECO:0000313" key="2">
    <source>
        <dbReference type="Proteomes" id="UP001396334"/>
    </source>
</evidence>
<keyword evidence="2" id="KW-1185">Reference proteome</keyword>